<dbReference type="Proteomes" id="UP000006038">
    <property type="component" value="Chromosome 1"/>
</dbReference>
<keyword evidence="2" id="KW-1185">Reference proteome</keyword>
<reference evidence="1" key="1">
    <citation type="journal article" date="2013" name="Nat. Commun.">
        <title>Whole-genome sequencing of Oryza brachyantha reveals mechanisms underlying Oryza genome evolution.</title>
        <authorList>
            <person name="Chen J."/>
            <person name="Huang Q."/>
            <person name="Gao D."/>
            <person name="Wang J."/>
            <person name="Lang Y."/>
            <person name="Liu T."/>
            <person name="Li B."/>
            <person name="Bai Z."/>
            <person name="Luis Goicoechea J."/>
            <person name="Liang C."/>
            <person name="Chen C."/>
            <person name="Zhang W."/>
            <person name="Sun S."/>
            <person name="Liao Y."/>
            <person name="Zhang X."/>
            <person name="Yang L."/>
            <person name="Song C."/>
            <person name="Wang M."/>
            <person name="Shi J."/>
            <person name="Liu G."/>
            <person name="Liu J."/>
            <person name="Zhou H."/>
            <person name="Zhou W."/>
            <person name="Yu Q."/>
            <person name="An N."/>
            <person name="Chen Y."/>
            <person name="Cai Q."/>
            <person name="Wang B."/>
            <person name="Liu B."/>
            <person name="Min J."/>
            <person name="Huang Y."/>
            <person name="Wu H."/>
            <person name="Li Z."/>
            <person name="Zhang Y."/>
            <person name="Yin Y."/>
            <person name="Song W."/>
            <person name="Jiang J."/>
            <person name="Jackson S.A."/>
            <person name="Wing R.A."/>
            <person name="Wang J."/>
            <person name="Chen M."/>
        </authorList>
    </citation>
    <scope>NUCLEOTIDE SEQUENCE [LARGE SCALE GENOMIC DNA]</scope>
    <source>
        <strain evidence="1">cv. IRGC 101232</strain>
    </source>
</reference>
<dbReference type="EnsemblPlants" id="OB01G13360.1">
    <property type="protein sequence ID" value="OB01G13360.1"/>
    <property type="gene ID" value="OB01G13360"/>
</dbReference>
<sequence length="113" mass="13045">MLLWRKRCALRLVEGPEARIDDVDEFLTFHAGVGGRDAFLRGWPARRKWCAGRDGSEERRERFPRARVYTTFGVGLSVGGKLRLRPNSALRLIFWMHWITFTTIVSHQSSIAT</sequence>
<name>J3KWI0_ORYBR</name>
<dbReference type="Gramene" id="OB01G13360.1">
    <property type="protein sequence ID" value="OB01G13360.1"/>
    <property type="gene ID" value="OB01G13360"/>
</dbReference>
<protein>
    <submittedName>
        <fullName evidence="1">Uncharacterized protein</fullName>
    </submittedName>
</protein>
<accession>J3KWI0</accession>
<reference evidence="1" key="2">
    <citation type="submission" date="2013-04" db="UniProtKB">
        <authorList>
            <consortium name="EnsemblPlants"/>
        </authorList>
    </citation>
    <scope>IDENTIFICATION</scope>
</reference>
<dbReference type="AlphaFoldDB" id="J3KWI0"/>
<dbReference type="HOGENOM" id="CLU_2137322_0_0_1"/>
<proteinExistence type="predicted"/>
<organism evidence="1">
    <name type="scientific">Oryza brachyantha</name>
    <name type="common">malo sina</name>
    <dbReference type="NCBI Taxonomy" id="4533"/>
    <lineage>
        <taxon>Eukaryota</taxon>
        <taxon>Viridiplantae</taxon>
        <taxon>Streptophyta</taxon>
        <taxon>Embryophyta</taxon>
        <taxon>Tracheophyta</taxon>
        <taxon>Spermatophyta</taxon>
        <taxon>Magnoliopsida</taxon>
        <taxon>Liliopsida</taxon>
        <taxon>Poales</taxon>
        <taxon>Poaceae</taxon>
        <taxon>BOP clade</taxon>
        <taxon>Oryzoideae</taxon>
        <taxon>Oryzeae</taxon>
        <taxon>Oryzinae</taxon>
        <taxon>Oryza</taxon>
    </lineage>
</organism>
<evidence type="ECO:0000313" key="2">
    <source>
        <dbReference type="Proteomes" id="UP000006038"/>
    </source>
</evidence>
<evidence type="ECO:0000313" key="1">
    <source>
        <dbReference type="EnsemblPlants" id="OB01G13360.1"/>
    </source>
</evidence>